<gene>
    <name evidence="1" type="ORF">GCM10009119_40310</name>
</gene>
<reference evidence="1 2" key="1">
    <citation type="journal article" date="2019" name="Int. J. Syst. Evol. Microbiol.">
        <title>The Global Catalogue of Microorganisms (GCM) 10K type strain sequencing project: providing services to taxonomists for standard genome sequencing and annotation.</title>
        <authorList>
            <consortium name="The Broad Institute Genomics Platform"/>
            <consortium name="The Broad Institute Genome Sequencing Center for Infectious Disease"/>
            <person name="Wu L."/>
            <person name="Ma J."/>
        </authorList>
    </citation>
    <scope>NUCLEOTIDE SEQUENCE [LARGE SCALE GENOMIC DNA]</scope>
    <source>
        <strain evidence="1 2">JCM 16112</strain>
    </source>
</reference>
<sequence>MSAKEQFRPLIGAFSSKWHRVKRPKTARKIQVINLNKAFLKTIFGHFKNAQARNYLWPK</sequence>
<evidence type="ECO:0008006" key="3">
    <source>
        <dbReference type="Google" id="ProtNLM"/>
    </source>
</evidence>
<name>A0ABN1N568_9BACT</name>
<proteinExistence type="predicted"/>
<keyword evidence="2" id="KW-1185">Reference proteome</keyword>
<dbReference type="Proteomes" id="UP001500469">
    <property type="component" value="Unassembled WGS sequence"/>
</dbReference>
<evidence type="ECO:0000313" key="1">
    <source>
        <dbReference type="EMBL" id="GAA0881061.1"/>
    </source>
</evidence>
<comment type="caution">
    <text evidence="1">The sequence shown here is derived from an EMBL/GenBank/DDBJ whole genome shotgun (WGS) entry which is preliminary data.</text>
</comment>
<accession>A0ABN1N568</accession>
<protein>
    <recommendedName>
        <fullName evidence="3">Transposase</fullName>
    </recommendedName>
</protein>
<evidence type="ECO:0000313" key="2">
    <source>
        <dbReference type="Proteomes" id="UP001500469"/>
    </source>
</evidence>
<organism evidence="1 2">
    <name type="scientific">Algoriphagus jejuensis</name>
    <dbReference type="NCBI Taxonomy" id="419934"/>
    <lineage>
        <taxon>Bacteria</taxon>
        <taxon>Pseudomonadati</taxon>
        <taxon>Bacteroidota</taxon>
        <taxon>Cytophagia</taxon>
        <taxon>Cytophagales</taxon>
        <taxon>Cyclobacteriaceae</taxon>
        <taxon>Algoriphagus</taxon>
    </lineage>
</organism>
<dbReference type="EMBL" id="BAAAFI010000048">
    <property type="protein sequence ID" value="GAA0881061.1"/>
    <property type="molecule type" value="Genomic_DNA"/>
</dbReference>